<dbReference type="PANTHER" id="PTHR11348">
    <property type="entry name" value="CONNECTIVE TISSUE GROWTH FACTOR-RELATED"/>
    <property type="match status" value="1"/>
</dbReference>
<keyword evidence="4" id="KW-1185">Reference proteome</keyword>
<feature type="non-terminal residue" evidence="3">
    <location>
        <position position="1"/>
    </location>
</feature>
<proteinExistence type="predicted"/>
<dbReference type="STRING" id="104452.A0A0L7LI05"/>
<feature type="non-terminal residue" evidence="3">
    <location>
        <position position="1141"/>
    </location>
</feature>
<dbReference type="InterPro" id="IPR036116">
    <property type="entry name" value="FN3_sf"/>
</dbReference>
<dbReference type="EMBL" id="JTDY01001028">
    <property type="protein sequence ID" value="KOB75087.1"/>
    <property type="molecule type" value="Genomic_DNA"/>
</dbReference>
<dbReference type="PANTHER" id="PTHR11348:SF34">
    <property type="entry name" value="EPIDERMAL CELL SURFACE RECEPTOR-RELATED"/>
    <property type="match status" value="1"/>
</dbReference>
<dbReference type="SUPFAM" id="SSF49265">
    <property type="entry name" value="Fibronectin type III"/>
    <property type="match status" value="1"/>
</dbReference>
<comment type="caution">
    <text evidence="3">The sequence shown here is derived from an EMBL/GenBank/DDBJ whole genome shotgun (WGS) entry which is preliminary data.</text>
</comment>
<evidence type="ECO:0000313" key="3">
    <source>
        <dbReference type="EMBL" id="KOB75087.1"/>
    </source>
</evidence>
<dbReference type="InterPro" id="IPR050941">
    <property type="entry name" value="CCN"/>
</dbReference>
<dbReference type="GO" id="GO:0045597">
    <property type="term" value="P:positive regulation of cell differentiation"/>
    <property type="evidence" value="ECO:0007669"/>
    <property type="project" value="TreeGrafter"/>
</dbReference>
<keyword evidence="3" id="KW-0675">Receptor</keyword>
<dbReference type="Proteomes" id="UP000037510">
    <property type="component" value="Unassembled WGS sequence"/>
</dbReference>
<evidence type="ECO:0000313" key="4">
    <source>
        <dbReference type="Proteomes" id="UP000037510"/>
    </source>
</evidence>
<reference evidence="3 4" key="1">
    <citation type="journal article" date="2015" name="Genome Biol. Evol.">
        <title>The genome of winter moth (Operophtera brumata) provides a genomic perspective on sexual dimorphism and phenology.</title>
        <authorList>
            <person name="Derks M.F."/>
            <person name="Smit S."/>
            <person name="Salis L."/>
            <person name="Schijlen E."/>
            <person name="Bossers A."/>
            <person name="Mateman C."/>
            <person name="Pijl A.S."/>
            <person name="de Ridder D."/>
            <person name="Groenen M.A."/>
            <person name="Visser M.E."/>
            <person name="Megens H.J."/>
        </authorList>
    </citation>
    <scope>NUCLEOTIDE SEQUENCE [LARGE SCALE GENOMIC DNA]</scope>
    <source>
        <strain evidence="3">WM2013NL</strain>
        <tissue evidence="3">Head and thorax</tissue>
    </source>
</reference>
<name>A0A0L7LI05_OPEBR</name>
<dbReference type="GO" id="GO:0007155">
    <property type="term" value="P:cell adhesion"/>
    <property type="evidence" value="ECO:0007669"/>
    <property type="project" value="TreeGrafter"/>
</dbReference>
<feature type="region of interest" description="Disordered" evidence="2">
    <location>
        <begin position="137"/>
        <end position="176"/>
    </location>
</feature>
<protein>
    <submittedName>
        <fullName evidence="3">Putative epidermal cell surface receptor</fullName>
    </submittedName>
</protein>
<dbReference type="AlphaFoldDB" id="A0A0L7LI05"/>
<evidence type="ECO:0000256" key="2">
    <source>
        <dbReference type="SAM" id="MobiDB-lite"/>
    </source>
</evidence>
<organism evidence="3 4">
    <name type="scientific">Operophtera brumata</name>
    <name type="common">Winter moth</name>
    <name type="synonym">Phalaena brumata</name>
    <dbReference type="NCBI Taxonomy" id="104452"/>
    <lineage>
        <taxon>Eukaryota</taxon>
        <taxon>Metazoa</taxon>
        <taxon>Ecdysozoa</taxon>
        <taxon>Arthropoda</taxon>
        <taxon>Hexapoda</taxon>
        <taxon>Insecta</taxon>
        <taxon>Pterygota</taxon>
        <taxon>Neoptera</taxon>
        <taxon>Endopterygota</taxon>
        <taxon>Lepidoptera</taxon>
        <taxon>Glossata</taxon>
        <taxon>Ditrysia</taxon>
        <taxon>Geometroidea</taxon>
        <taxon>Geometridae</taxon>
        <taxon>Larentiinae</taxon>
        <taxon>Operophtera</taxon>
    </lineage>
</organism>
<sequence length="1141" mass="126397">GSIVSKPTLSCLGPQLRQAHPVKVEDPGPLLDPTGLFRSDSLLIVWLQKKVEVYCTGSSLDLCISLIPMLFTYPHLHHQSAGRPKLLDLCPLIQCPPPSTDLLSRVNCVSHAYLPNYIRYYKSEYPDPSRVVITQTTTVEPTRSPKPKISENQTETIEPKTDAPEISEQSEVAEAKPSPRLLTLNVDELQNFANVLHNQTDKKKDLTDLSDVNLDDDEEEPQRIGEKLVRGCDEICECSSGGIFECSPRCKHPYIRRGRRLNDPLCFESPVDACCSIIACATGTGDRRLSDPLCFESPVDACCSIIACATGTGEPIGSVKVLQNNTVQVNLIHLNDTEDPIHLLLSNDGGKTFKDVELKHTNQIMNLEGGKEYILKTKETGTKFNFTITTSDKIANEVSPEDGNESKVGCWEDGKFYGVGEEFQIGCSELCECTGAETRECASLVCPNHVGLELMSKGCVRWAPSPPAQPPNCCPRSARCLSDGTCHYNGVPVPNWTEVPISLTGCEQRCFCENGELDCQEVCSSLPPVPPQSMRCPPMHRPAHVNISDEDCCKQWGCVPSGNDGSSYKPYRMKTLGESIMFVTPLPTISTDNTQGIPTSPDGTNSINFYEHHSPVKSFRKVLENANPVPVISIPKHETNYNPGDNITVFTLDDINAPFKTIHAETPIMSHNQWTLQNPNPKPQNLDNEPQPHFSVSHVSHTHPEKHTNFAFADTKVQDMFHQPSHDSMRKVAMSSLDNFNYFIPSHENTVPAVAYPYYSATQPKSISEPMKISLFQPTVNNRTDYLLRTASYPTNKKNIQGQPSHGKHITVLRSKDLKPVTHDEDILRSQDWNTHVLSKQPNPYESVMLRPIPSPKKNVPRTHSQKLIYPQVPKMPSTLNLERFLSQLEVESEVNKNLGRSADKNRENAIGHAQPDFPQKPQPPSFLPTVPPEAAFPEEEIPSYDQNNIHRPINGPDSGIPGLPPGLHLPPSFGDMNKKLSVISVESDSPTSITMLLGLPSVLVGLRGSILTTPRLEFRLSGLKPSTTYKIRGKLFLHNLPVAPASEIYSVRTQDMPLLAVVEVNDTSARVSWRHFTEDELQFIDGVQVSMTELLHHSRSAAELHELRPGSRYEASLVLVPPPGATTELNDPGKILTTGQ</sequence>
<evidence type="ECO:0000256" key="1">
    <source>
        <dbReference type="ARBA" id="ARBA00022729"/>
    </source>
</evidence>
<keyword evidence="1" id="KW-0732">Signal</keyword>
<accession>A0A0L7LI05</accession>
<dbReference type="GO" id="GO:0005615">
    <property type="term" value="C:extracellular space"/>
    <property type="evidence" value="ECO:0007669"/>
    <property type="project" value="TreeGrafter"/>
</dbReference>
<gene>
    <name evidence="3" type="ORF">OBRU01_03376</name>
</gene>
<dbReference type="GO" id="GO:0005178">
    <property type="term" value="F:integrin binding"/>
    <property type="evidence" value="ECO:0007669"/>
    <property type="project" value="TreeGrafter"/>
</dbReference>